<organism evidence="1 2">
    <name type="scientific">Paenarthrobacter nicotinovorans</name>
    <name type="common">Arthrobacter nicotinovorans</name>
    <dbReference type="NCBI Taxonomy" id="29320"/>
    <lineage>
        <taxon>Bacteria</taxon>
        <taxon>Bacillati</taxon>
        <taxon>Actinomycetota</taxon>
        <taxon>Actinomycetes</taxon>
        <taxon>Micrococcales</taxon>
        <taxon>Micrococcaceae</taxon>
        <taxon>Paenarthrobacter</taxon>
    </lineage>
</organism>
<comment type="caution">
    <text evidence="1">The sequence shown here is derived from an EMBL/GenBank/DDBJ whole genome shotgun (WGS) entry which is preliminary data.</text>
</comment>
<reference evidence="1 2" key="1">
    <citation type="submission" date="2023-07" db="EMBL/GenBank/DDBJ databases">
        <title>Sorghum-associated microbial communities from plants grown in Nebraska, USA.</title>
        <authorList>
            <person name="Schachtman D."/>
        </authorList>
    </citation>
    <scope>NUCLEOTIDE SEQUENCE [LARGE SCALE GENOMIC DNA]</scope>
    <source>
        <strain evidence="1 2">CC523</strain>
    </source>
</reference>
<evidence type="ECO:0000313" key="1">
    <source>
        <dbReference type="EMBL" id="MDQ0103703.1"/>
    </source>
</evidence>
<name>A0ABT9TPV1_PAENI</name>
<sequence>MEDAKADAFRDEHAKRVAAIGENGAGQVLQGLRNYLLHNKVPYMEITVDWDITANTRRSILHISSKSLLEWGDWKPAAIRYLEARPMVPFNDVIAEYAAVIDDYYSWLWSQVDDSQN</sequence>
<proteinExistence type="predicted"/>
<keyword evidence="2" id="KW-1185">Reference proteome</keyword>
<protein>
    <submittedName>
        <fullName evidence="1">Uncharacterized protein</fullName>
    </submittedName>
</protein>
<dbReference type="Proteomes" id="UP001244563">
    <property type="component" value="Unassembled WGS sequence"/>
</dbReference>
<accession>A0ABT9TPV1</accession>
<evidence type="ECO:0000313" key="2">
    <source>
        <dbReference type="Proteomes" id="UP001244563"/>
    </source>
</evidence>
<gene>
    <name evidence="1" type="ORF">J2T10_003368</name>
</gene>
<dbReference type="EMBL" id="JAUSSW010000010">
    <property type="protein sequence ID" value="MDQ0103703.1"/>
    <property type="molecule type" value="Genomic_DNA"/>
</dbReference>